<name>R9BTM8_9CLOT</name>
<dbReference type="RefSeq" id="WP_016208697.1">
    <property type="nucleotide sequence ID" value="NZ_ASRV01000205.1"/>
</dbReference>
<sequence length="256" mass="30117">MEKDIFNKKEIIRARRDIQGCMEDILNNFGRTMYHVNIKRFINLIEFNRVLKFLTAPFYDLDTNNIEEDDDGWIELNISDSIDYQIAYVFKKFKYFSSVDDQLVEYNFLYDVFRNTSSYENVEIWNNEVVKPCFREILFRIDDLIEDLPKEEEVNAKYMSIINIGSISNANGNLAIGDKNIQNNNSVDLFEDIIRLINENINDDYEKEEALRIANELKDNQNKGSFKDIVPKFIAATAKYGPIFLGMWQTLQNICD</sequence>
<protein>
    <submittedName>
        <fullName evidence="1">Uncharacterized protein</fullName>
    </submittedName>
</protein>
<dbReference type="Proteomes" id="UP000013988">
    <property type="component" value="Unassembled WGS sequence"/>
</dbReference>
<keyword evidence="2" id="KW-1185">Reference proteome</keyword>
<reference evidence="1 2" key="1">
    <citation type="submission" date="2013-03" db="EMBL/GenBank/DDBJ databases">
        <title>Whole genome shotgun sequencing of Clostridium sartagoforme AAU1.</title>
        <authorList>
            <person name="Joshi C.G."/>
            <person name="Duggirala S.M."/>
            <person name="Nathani N.M."/>
            <person name="Bhatt V.D."/>
            <person name="Patel A.K."/>
            <person name="Pandya P.R."/>
            <person name="KaPatel J.A."/>
        </authorList>
    </citation>
    <scope>NUCLEOTIDE SEQUENCE [LARGE SCALE GENOMIC DNA]</scope>
    <source>
        <strain evidence="1 2">AAU1</strain>
    </source>
</reference>
<dbReference type="OrthoDB" id="2875664at2"/>
<evidence type="ECO:0000313" key="1">
    <source>
        <dbReference type="EMBL" id="EOR20418.1"/>
    </source>
</evidence>
<comment type="caution">
    <text evidence="1">The sequence shown here is derived from an EMBL/GenBank/DDBJ whole genome shotgun (WGS) entry which is preliminary data.</text>
</comment>
<proteinExistence type="predicted"/>
<accession>R9BTM8</accession>
<dbReference type="EMBL" id="ASRV01000205">
    <property type="protein sequence ID" value="EOR20418.1"/>
    <property type="molecule type" value="Genomic_DNA"/>
</dbReference>
<dbReference type="AlphaFoldDB" id="R9BTM8"/>
<organism evidence="1 2">
    <name type="scientific">Clostridium sartagoforme AAU1</name>
    <dbReference type="NCBI Taxonomy" id="1202534"/>
    <lineage>
        <taxon>Bacteria</taxon>
        <taxon>Bacillati</taxon>
        <taxon>Bacillota</taxon>
        <taxon>Clostridia</taxon>
        <taxon>Eubacteriales</taxon>
        <taxon>Clostridiaceae</taxon>
        <taxon>Clostridium</taxon>
    </lineage>
</organism>
<gene>
    <name evidence="1" type="ORF">A500_17325</name>
</gene>
<evidence type="ECO:0000313" key="2">
    <source>
        <dbReference type="Proteomes" id="UP000013988"/>
    </source>
</evidence>
<dbReference type="PATRIC" id="fig|1202534.3.peg.3452"/>